<evidence type="ECO:0000313" key="3">
    <source>
        <dbReference type="EMBL" id="GGF23633.1"/>
    </source>
</evidence>
<evidence type="ECO:0000313" key="4">
    <source>
        <dbReference type="Proteomes" id="UP000660110"/>
    </source>
</evidence>
<evidence type="ECO:0000259" key="1">
    <source>
        <dbReference type="Pfam" id="PF07299"/>
    </source>
</evidence>
<organism evidence="3 4">
    <name type="scientific">Halobacillus andaensis</name>
    <dbReference type="NCBI Taxonomy" id="1176239"/>
    <lineage>
        <taxon>Bacteria</taxon>
        <taxon>Bacillati</taxon>
        <taxon>Bacillota</taxon>
        <taxon>Bacilli</taxon>
        <taxon>Bacillales</taxon>
        <taxon>Bacillaceae</taxon>
        <taxon>Halobacillus</taxon>
    </lineage>
</organism>
<sequence>MESFIRSDQFNFIKDQTHHLIHGHSTVNDHGVIQALKSISEEKVLNIFEELSAAQIEMVKQVTGIEDQADAVLILSQLKHYVIPFPEVQENEIKKMFPKVKKVKVPVLKDVDRRELSYLGWNDHGAHRKYIVFQEGKSLKGIAGDFSKSRTKGICSICQEHEKVGMFTTTIKESEQQTVKRGNYICQDSMMCNQKVTSLEPMHDLMNRLRT</sequence>
<dbReference type="GO" id="GO:0003746">
    <property type="term" value="F:translation elongation factor activity"/>
    <property type="evidence" value="ECO:0007669"/>
    <property type="project" value="UniProtKB-KW"/>
</dbReference>
<feature type="domain" description="Elongation factor G-binding protein C-terminal treble-clef zinc-finger" evidence="2">
    <location>
        <begin position="100"/>
        <end position="201"/>
    </location>
</feature>
<evidence type="ECO:0000259" key="2">
    <source>
        <dbReference type="Pfam" id="PF16571"/>
    </source>
</evidence>
<gene>
    <name evidence="3" type="ORF">GCM10010954_23070</name>
</gene>
<dbReference type="Gene3D" id="1.20.1280.250">
    <property type="match status" value="1"/>
</dbReference>
<name>A0A917EY78_HALAA</name>
<dbReference type="EMBL" id="BMEL01000003">
    <property type="protein sequence ID" value="GGF23633.1"/>
    <property type="molecule type" value="Genomic_DNA"/>
</dbReference>
<dbReference type="InterPro" id="IPR010841">
    <property type="entry name" value="EF-G-binding_N"/>
</dbReference>
<dbReference type="Proteomes" id="UP000660110">
    <property type="component" value="Unassembled WGS sequence"/>
</dbReference>
<keyword evidence="3" id="KW-0251">Elongation factor</keyword>
<dbReference type="Pfam" id="PF07299">
    <property type="entry name" value="EF-G-binding_N"/>
    <property type="match status" value="1"/>
</dbReference>
<keyword evidence="3" id="KW-0648">Protein biosynthesis</keyword>
<feature type="domain" description="Elongation factor G-binding protein N-terminal" evidence="1">
    <location>
        <begin position="4"/>
        <end position="86"/>
    </location>
</feature>
<dbReference type="InterPro" id="IPR032330">
    <property type="entry name" value="EF-G-binding_C"/>
</dbReference>
<dbReference type="InterPro" id="IPR038344">
    <property type="entry name" value="EF-G_N_sf"/>
</dbReference>
<keyword evidence="4" id="KW-1185">Reference proteome</keyword>
<protein>
    <submittedName>
        <fullName evidence="3">Elongation factor G-binding protein</fullName>
    </submittedName>
</protein>
<dbReference type="CDD" id="cd16342">
    <property type="entry name" value="FusC_FusB"/>
    <property type="match status" value="1"/>
</dbReference>
<reference evidence="3" key="1">
    <citation type="journal article" date="2014" name="Int. J. Syst. Evol. Microbiol.">
        <title>Complete genome sequence of Corynebacterium casei LMG S-19264T (=DSM 44701T), isolated from a smear-ripened cheese.</title>
        <authorList>
            <consortium name="US DOE Joint Genome Institute (JGI-PGF)"/>
            <person name="Walter F."/>
            <person name="Albersmeier A."/>
            <person name="Kalinowski J."/>
            <person name="Ruckert C."/>
        </authorList>
    </citation>
    <scope>NUCLEOTIDE SEQUENCE</scope>
    <source>
        <strain evidence="3">CGMCC 1.12153</strain>
    </source>
</reference>
<dbReference type="RefSeq" id="WP_188377677.1">
    <property type="nucleotide sequence ID" value="NZ_BMEL01000003.1"/>
</dbReference>
<accession>A0A917EY78</accession>
<comment type="caution">
    <text evidence="3">The sequence shown here is derived from an EMBL/GenBank/DDBJ whole genome shotgun (WGS) entry which is preliminary data.</text>
</comment>
<proteinExistence type="predicted"/>
<reference evidence="3" key="2">
    <citation type="submission" date="2020-09" db="EMBL/GenBank/DDBJ databases">
        <authorList>
            <person name="Sun Q."/>
            <person name="Zhou Y."/>
        </authorList>
    </citation>
    <scope>NUCLEOTIDE SEQUENCE</scope>
    <source>
        <strain evidence="3">CGMCC 1.12153</strain>
    </source>
</reference>
<dbReference type="AlphaFoldDB" id="A0A917EY78"/>
<dbReference type="Pfam" id="PF16571">
    <property type="entry name" value="FBP_C"/>
    <property type="match status" value="1"/>
</dbReference>